<evidence type="ECO:0000256" key="4">
    <source>
        <dbReference type="ARBA" id="ARBA00022729"/>
    </source>
</evidence>
<comment type="subcellular location">
    <subcellularLocation>
        <location evidence="1">Endoplasmic reticulum lumen</location>
    </subcellularLocation>
</comment>
<keyword evidence="13" id="KW-0175">Coiled coil</keyword>
<dbReference type="InterPro" id="IPR009033">
    <property type="entry name" value="Calreticulin/calnexin_P_dom_sf"/>
</dbReference>
<feature type="signal peptide" evidence="12">
    <location>
        <begin position="1"/>
        <end position="24"/>
    </location>
</feature>
<dbReference type="PROSITE" id="PS00804">
    <property type="entry name" value="CALRETICULIN_2"/>
    <property type="match status" value="1"/>
</dbReference>
<name>A0A9W8B611_9FUNG</name>
<comment type="caution">
    <text evidence="15">The sequence shown here is derived from an EMBL/GenBank/DDBJ whole genome shotgun (WGS) entry which is preliminary data.</text>
</comment>
<evidence type="ECO:0000256" key="7">
    <source>
        <dbReference type="ARBA" id="ARBA00022824"/>
    </source>
</evidence>
<feature type="coiled-coil region" evidence="13">
    <location>
        <begin position="342"/>
        <end position="369"/>
    </location>
</feature>
<feature type="compositionally biased region" description="Acidic residues" evidence="14">
    <location>
        <begin position="424"/>
        <end position="438"/>
    </location>
</feature>
<organism evidence="15 16">
    <name type="scientific">Dimargaris verticillata</name>
    <dbReference type="NCBI Taxonomy" id="2761393"/>
    <lineage>
        <taxon>Eukaryota</taxon>
        <taxon>Fungi</taxon>
        <taxon>Fungi incertae sedis</taxon>
        <taxon>Zoopagomycota</taxon>
        <taxon>Kickxellomycotina</taxon>
        <taxon>Dimargaritomycetes</taxon>
        <taxon>Dimargaritales</taxon>
        <taxon>Dimargaritaceae</taxon>
        <taxon>Dimargaris</taxon>
    </lineage>
</organism>
<dbReference type="GO" id="GO:0006457">
    <property type="term" value="P:protein folding"/>
    <property type="evidence" value="ECO:0007669"/>
    <property type="project" value="InterPro"/>
</dbReference>
<dbReference type="GO" id="GO:0051082">
    <property type="term" value="F:unfolded protein binding"/>
    <property type="evidence" value="ECO:0007669"/>
    <property type="project" value="InterPro"/>
</dbReference>
<feature type="region of interest" description="Disordered" evidence="14">
    <location>
        <begin position="372"/>
        <end position="445"/>
    </location>
</feature>
<feature type="compositionally biased region" description="Low complexity" evidence="14">
    <location>
        <begin position="537"/>
        <end position="546"/>
    </location>
</feature>
<keyword evidence="4 12" id="KW-0732">Signal</keyword>
<dbReference type="InterPro" id="IPR001580">
    <property type="entry name" value="Calret/calnex"/>
</dbReference>
<dbReference type="PRINTS" id="PR00626">
    <property type="entry name" value="CALRETICULIN"/>
</dbReference>
<dbReference type="SUPFAM" id="SSF49899">
    <property type="entry name" value="Concanavalin A-like lectins/glucanases"/>
    <property type="match status" value="1"/>
</dbReference>
<dbReference type="InterPro" id="IPR013320">
    <property type="entry name" value="ConA-like_dom_sf"/>
</dbReference>
<keyword evidence="7 12" id="KW-0256">Endoplasmic reticulum</keyword>
<dbReference type="PANTHER" id="PTHR11073">
    <property type="entry name" value="CALRETICULIN AND CALNEXIN"/>
    <property type="match status" value="1"/>
</dbReference>
<evidence type="ECO:0000256" key="1">
    <source>
        <dbReference type="ARBA" id="ARBA00004319"/>
    </source>
</evidence>
<dbReference type="SUPFAM" id="SSF63887">
    <property type="entry name" value="P-domain of calnexin/calreticulin"/>
    <property type="match status" value="1"/>
</dbReference>
<feature type="disulfide bond" evidence="11">
    <location>
        <begin position="109"/>
        <end position="141"/>
    </location>
</feature>
<evidence type="ECO:0000256" key="12">
    <source>
        <dbReference type="RuleBase" id="RU362126"/>
    </source>
</evidence>
<sequence>MRWTVTLASLAALLLHQQPLGVNAKVYLEETFDTLDEQRWVASSAKPDFGPWKLNSGSVVADPVKSLGLQTGEDYRFYAISAPLTSLFDTQGKDLVLQYSVRFDQVITCSGAYIKLLPEGFDPHQFNGESPYSIMFGPDLCGSSHEVKALLGYQGKNYQLKKSIAPINDQLTHVYTLVIKPNRTYRILLDGAEKASGHIEDDWDILAPRTMADPNAIQPDDWEDRYTIPDPEYVQPVDYNPGPETIPDPSAKQPDNWDESIQGPWSAPSVPNPDYKPWKPRMIANPNFQGPWTPPIIANPDYIDDPDAFMYRVSHVGFDLWQVTAGVIFDNILVTDDSAYAQEFAQRTVDNLREREKEEKRKLDLAKGLIREALGDENSQPNDATNKIPIDQHRPSPMVIEVNGDEDKANAAGESARNSNQVTDDNENKDDDDEEDEKAELSPEAIKHKAELEEMDREFAQAHKVAQMGSKDSRIKQIQVIGTNDDGSPVFDVSAIHAMLNNSPKEIRQVQENDRVAPTTDDPRAEPSGNLPANKVSSSASLAPSATPRREETAASADHASDDGIAGEDYVAAKRIVENGPKHDEL</sequence>
<keyword evidence="9" id="KW-0106">Calcium</keyword>
<evidence type="ECO:0000256" key="9">
    <source>
        <dbReference type="ARBA" id="ARBA00022837"/>
    </source>
</evidence>
<evidence type="ECO:0000256" key="11">
    <source>
        <dbReference type="PIRSR" id="PIRSR601580-3"/>
    </source>
</evidence>
<evidence type="ECO:0000256" key="10">
    <source>
        <dbReference type="ARBA" id="ARBA00023186"/>
    </source>
</evidence>
<keyword evidence="6" id="KW-0677">Repeat</keyword>
<evidence type="ECO:0000256" key="14">
    <source>
        <dbReference type="SAM" id="MobiDB-lite"/>
    </source>
</evidence>
<evidence type="ECO:0008006" key="17">
    <source>
        <dbReference type="Google" id="ProtNLM"/>
    </source>
</evidence>
<keyword evidence="16" id="KW-1185">Reference proteome</keyword>
<feature type="region of interest" description="Disordered" evidence="14">
    <location>
        <begin position="502"/>
        <end position="566"/>
    </location>
</feature>
<keyword evidence="10 12" id="KW-0143">Chaperone</keyword>
<evidence type="ECO:0000313" key="15">
    <source>
        <dbReference type="EMBL" id="KAJ1976685.1"/>
    </source>
</evidence>
<gene>
    <name evidence="15" type="ORF">H4R34_003884</name>
</gene>
<evidence type="ECO:0000256" key="5">
    <source>
        <dbReference type="ARBA" id="ARBA00022734"/>
    </source>
</evidence>
<comment type="similarity">
    <text evidence="2 12">Belongs to the calreticulin family.</text>
</comment>
<keyword evidence="5" id="KW-0430">Lectin</keyword>
<dbReference type="GO" id="GO:0005509">
    <property type="term" value="F:calcium ion binding"/>
    <property type="evidence" value="ECO:0007669"/>
    <property type="project" value="InterPro"/>
</dbReference>
<dbReference type="GO" id="GO:0005788">
    <property type="term" value="C:endoplasmic reticulum lumen"/>
    <property type="evidence" value="ECO:0007669"/>
    <property type="project" value="UniProtKB-SubCell"/>
</dbReference>
<proteinExistence type="inferred from homology"/>
<dbReference type="GO" id="GO:0030246">
    <property type="term" value="F:carbohydrate binding"/>
    <property type="evidence" value="ECO:0007669"/>
    <property type="project" value="UniProtKB-KW"/>
</dbReference>
<feature type="chain" id="PRO_5041020198" description="Calreticulin" evidence="12">
    <location>
        <begin position="25"/>
        <end position="586"/>
    </location>
</feature>
<dbReference type="Pfam" id="PF00262">
    <property type="entry name" value="Calreticulin"/>
    <property type="match status" value="2"/>
</dbReference>
<protein>
    <recommendedName>
        <fullName evidence="17">Calreticulin</fullName>
    </recommendedName>
</protein>
<dbReference type="PANTHER" id="PTHR11073:SF2">
    <property type="entry name" value="CALRETICULIN"/>
    <property type="match status" value="1"/>
</dbReference>
<keyword evidence="3" id="KW-0479">Metal-binding</keyword>
<feature type="region of interest" description="Disordered" evidence="14">
    <location>
        <begin position="212"/>
        <end position="270"/>
    </location>
</feature>
<evidence type="ECO:0000256" key="8">
    <source>
        <dbReference type="ARBA" id="ARBA00022833"/>
    </source>
</evidence>
<dbReference type="InterPro" id="IPR018124">
    <property type="entry name" value="Calret/calnex_CS"/>
</dbReference>
<dbReference type="GO" id="GO:0036503">
    <property type="term" value="P:ERAD pathway"/>
    <property type="evidence" value="ECO:0007669"/>
    <property type="project" value="TreeGrafter"/>
</dbReference>
<keyword evidence="8" id="KW-0862">Zinc</keyword>
<reference evidence="15" key="1">
    <citation type="submission" date="2022-07" db="EMBL/GenBank/DDBJ databases">
        <title>Phylogenomic reconstructions and comparative analyses of Kickxellomycotina fungi.</title>
        <authorList>
            <person name="Reynolds N.K."/>
            <person name="Stajich J.E."/>
            <person name="Barry K."/>
            <person name="Grigoriev I.V."/>
            <person name="Crous P."/>
            <person name="Smith M.E."/>
        </authorList>
    </citation>
    <scope>NUCLEOTIDE SEQUENCE</scope>
    <source>
        <strain evidence="15">RSA 567</strain>
    </source>
</reference>
<dbReference type="Gene3D" id="2.10.250.10">
    <property type="entry name" value="Calreticulin/calnexin, P domain"/>
    <property type="match status" value="1"/>
</dbReference>
<dbReference type="OrthoDB" id="1938156at2759"/>
<keyword evidence="11" id="KW-1015">Disulfide bond</keyword>
<evidence type="ECO:0000313" key="16">
    <source>
        <dbReference type="Proteomes" id="UP001151582"/>
    </source>
</evidence>
<accession>A0A9W8B611</accession>
<dbReference type="EMBL" id="JANBQB010000409">
    <property type="protein sequence ID" value="KAJ1976685.1"/>
    <property type="molecule type" value="Genomic_DNA"/>
</dbReference>
<evidence type="ECO:0000256" key="3">
    <source>
        <dbReference type="ARBA" id="ARBA00022723"/>
    </source>
</evidence>
<dbReference type="GO" id="GO:0005789">
    <property type="term" value="C:endoplasmic reticulum membrane"/>
    <property type="evidence" value="ECO:0007669"/>
    <property type="project" value="TreeGrafter"/>
</dbReference>
<evidence type="ECO:0000256" key="13">
    <source>
        <dbReference type="SAM" id="Coils"/>
    </source>
</evidence>
<dbReference type="FunFam" id="2.10.250.10:FF:000002">
    <property type="entry name" value="Calreticulin"/>
    <property type="match status" value="1"/>
</dbReference>
<evidence type="ECO:0000256" key="6">
    <source>
        <dbReference type="ARBA" id="ARBA00022737"/>
    </source>
</evidence>
<evidence type="ECO:0000256" key="2">
    <source>
        <dbReference type="ARBA" id="ARBA00010983"/>
    </source>
</evidence>
<dbReference type="AlphaFoldDB" id="A0A9W8B611"/>
<dbReference type="Gene3D" id="2.60.120.200">
    <property type="match status" value="1"/>
</dbReference>
<dbReference type="Proteomes" id="UP001151582">
    <property type="component" value="Unassembled WGS sequence"/>
</dbReference>
<feature type="compositionally biased region" description="Basic and acidic residues" evidence="14">
    <location>
        <begin position="505"/>
        <end position="525"/>
    </location>
</feature>